<keyword evidence="1" id="KW-0812">Transmembrane</keyword>
<feature type="transmembrane region" description="Helical" evidence="1">
    <location>
        <begin position="25"/>
        <end position="47"/>
    </location>
</feature>
<protein>
    <submittedName>
        <fullName evidence="2">Unannotated protein</fullName>
    </submittedName>
</protein>
<dbReference type="PANTHER" id="PTHR37309:SF1">
    <property type="entry name" value="SLR0284 PROTEIN"/>
    <property type="match status" value="1"/>
</dbReference>
<name>A0A6J6KIC7_9ZZZZ</name>
<dbReference type="AlphaFoldDB" id="A0A6J6KIC7"/>
<dbReference type="PANTHER" id="PTHR37309">
    <property type="entry name" value="SLR0284 PROTEIN"/>
    <property type="match status" value="1"/>
</dbReference>
<sequence length="137" mass="14999">MTQRAGWDPRFVVAKGNTLPMGIQILRWFGLAAALWCATLLVPGISINGGALTFLWVALLFGVINAVIGGIVKILTFPLTFLTLGLFIFVVNAAMFSLTARWSDALDVRDFWSALFAVIIISAIMTIVNTLLKKSRR</sequence>
<organism evidence="2">
    <name type="scientific">freshwater metagenome</name>
    <dbReference type="NCBI Taxonomy" id="449393"/>
    <lineage>
        <taxon>unclassified sequences</taxon>
        <taxon>metagenomes</taxon>
        <taxon>ecological metagenomes</taxon>
    </lineage>
</organism>
<keyword evidence="1" id="KW-1133">Transmembrane helix</keyword>
<keyword evidence="1" id="KW-0472">Membrane</keyword>
<gene>
    <name evidence="2" type="ORF">UFOPK2243_00374</name>
</gene>
<dbReference type="InterPro" id="IPR007165">
    <property type="entry name" value="Phage_holin_4_2"/>
</dbReference>
<reference evidence="2" key="1">
    <citation type="submission" date="2020-05" db="EMBL/GenBank/DDBJ databases">
        <authorList>
            <person name="Chiriac C."/>
            <person name="Salcher M."/>
            <person name="Ghai R."/>
            <person name="Kavagutti S V."/>
        </authorList>
    </citation>
    <scope>NUCLEOTIDE SEQUENCE</scope>
</reference>
<proteinExistence type="predicted"/>
<dbReference type="Pfam" id="PF04020">
    <property type="entry name" value="Phage_holin_4_2"/>
    <property type="match status" value="1"/>
</dbReference>
<evidence type="ECO:0000256" key="1">
    <source>
        <dbReference type="SAM" id="Phobius"/>
    </source>
</evidence>
<evidence type="ECO:0000313" key="2">
    <source>
        <dbReference type="EMBL" id="CAB4649292.1"/>
    </source>
</evidence>
<feature type="transmembrane region" description="Helical" evidence="1">
    <location>
        <begin position="53"/>
        <end position="72"/>
    </location>
</feature>
<feature type="transmembrane region" description="Helical" evidence="1">
    <location>
        <begin position="79"/>
        <end position="99"/>
    </location>
</feature>
<dbReference type="EMBL" id="CAEZWL010000006">
    <property type="protein sequence ID" value="CAB4649292.1"/>
    <property type="molecule type" value="Genomic_DNA"/>
</dbReference>
<feature type="transmembrane region" description="Helical" evidence="1">
    <location>
        <begin position="111"/>
        <end position="132"/>
    </location>
</feature>
<accession>A0A6J6KIC7</accession>